<name>A0AAP2RCN7_9EURY</name>
<accession>A0AAP2RCN7</accession>
<keyword evidence="3" id="KW-0808">Transferase</keyword>
<dbReference type="AlphaFoldDB" id="A0AAP2RCN7"/>
<reference evidence="4 5" key="1">
    <citation type="submission" date="2017-11" db="EMBL/GenBank/DDBJ databases">
        <title>Isolation and Characterization of Family Methanocellaceae Species from Potential Methane Hydrate Area Offshore Southwestern Taiwan.</title>
        <authorList>
            <person name="Zhang W.-L."/>
            <person name="Chen W.-C."/>
            <person name="Lai M.-C."/>
            <person name="Chen S.-C."/>
        </authorList>
    </citation>
    <scope>NUCLEOTIDE SEQUENCE [LARGE SCALE GENOMIC DNA]</scope>
    <source>
        <strain evidence="4 5">CWC-04</strain>
    </source>
</reference>
<evidence type="ECO:0000313" key="4">
    <source>
        <dbReference type="EMBL" id="MCD1294200.1"/>
    </source>
</evidence>
<dbReference type="EMBL" id="PGCK01000003">
    <property type="protein sequence ID" value="MCD1294200.1"/>
    <property type="molecule type" value="Genomic_DNA"/>
</dbReference>
<dbReference type="GO" id="GO:0032259">
    <property type="term" value="P:methylation"/>
    <property type="evidence" value="ECO:0007669"/>
    <property type="project" value="UniProtKB-KW"/>
</dbReference>
<protein>
    <submittedName>
        <fullName evidence="4">SAM-dependent methyltransferase</fullName>
    </submittedName>
</protein>
<dbReference type="Proteomes" id="UP001320159">
    <property type="component" value="Unassembled WGS sequence"/>
</dbReference>
<organism evidence="4 5">
    <name type="scientific">Methanooceanicella nereidis</name>
    <dbReference type="NCBI Taxonomy" id="2052831"/>
    <lineage>
        <taxon>Archaea</taxon>
        <taxon>Methanobacteriati</taxon>
        <taxon>Methanobacteriota</taxon>
        <taxon>Stenosarchaea group</taxon>
        <taxon>Methanomicrobia</taxon>
        <taxon>Methanocellales</taxon>
        <taxon>Methanocellaceae</taxon>
        <taxon>Methanooceanicella</taxon>
    </lineage>
</organism>
<dbReference type="PANTHER" id="PTHR43619:SF2">
    <property type="entry name" value="S-ADENOSYL-L-METHIONINE-DEPENDENT METHYLTRANSFERASES SUPERFAMILY PROTEIN"/>
    <property type="match status" value="1"/>
</dbReference>
<comment type="similarity">
    <text evidence="1">Belongs to the UPF0677 family.</text>
</comment>
<dbReference type="InterPro" id="IPR029063">
    <property type="entry name" value="SAM-dependent_MTases_sf"/>
</dbReference>
<dbReference type="PANTHER" id="PTHR43619">
    <property type="entry name" value="S-ADENOSYL-L-METHIONINE-DEPENDENT METHYLTRANSFERASE YKTD-RELATED"/>
    <property type="match status" value="1"/>
</dbReference>
<gene>
    <name evidence="4" type="ORF">CUJ83_04220</name>
</gene>
<dbReference type="NCBIfam" id="TIGR00027">
    <property type="entry name" value="mthyl_TIGR00027"/>
    <property type="match status" value="1"/>
</dbReference>
<evidence type="ECO:0000256" key="1">
    <source>
        <dbReference type="ARBA" id="ARBA00008138"/>
    </source>
</evidence>
<keyword evidence="5" id="KW-1185">Reference proteome</keyword>
<dbReference type="InterPro" id="IPR007213">
    <property type="entry name" value="Ppm1/Ppm2/Tcmp"/>
</dbReference>
<comment type="caution">
    <text evidence="4">The sequence shown here is derived from an EMBL/GenBank/DDBJ whole genome shotgun (WGS) entry which is preliminary data.</text>
</comment>
<sequence>MAEGIAFNRFSESLKPEGERICYDPYAVRFISQDTLDFSRRNPDEARKRWERLNSSLPGVYNSIVARVRFFDDIVSSSVDEGIDQIVILGAGYDTRAYRIEGIKKGMKVFEVDHPVTQSVKTEKVMEIFGSPPDHVVYVPVDLEAEEPGLRLTEMGYDRACRTLFIMEGLVMYISPHAVERILSFMAKNSGAGSAVILDYFPQSLVDGTCDLEVGKNLRKYVEQQGEPIKFGIDDGSIENFLSQRGFSQVRNVTCDDYKRAYFHGKNENREVCSLFSFVYAMIG</sequence>
<evidence type="ECO:0000313" key="5">
    <source>
        <dbReference type="Proteomes" id="UP001320159"/>
    </source>
</evidence>
<evidence type="ECO:0000256" key="2">
    <source>
        <dbReference type="ARBA" id="ARBA00022603"/>
    </source>
</evidence>
<dbReference type="Pfam" id="PF04072">
    <property type="entry name" value="LCM"/>
    <property type="match status" value="1"/>
</dbReference>
<dbReference type="GO" id="GO:0008168">
    <property type="term" value="F:methyltransferase activity"/>
    <property type="evidence" value="ECO:0007669"/>
    <property type="project" value="UniProtKB-KW"/>
</dbReference>
<dbReference type="InterPro" id="IPR011610">
    <property type="entry name" value="SAM_mthyl_Trfase_ML2640-like"/>
</dbReference>
<dbReference type="Gene3D" id="3.40.50.150">
    <property type="entry name" value="Vaccinia Virus protein VP39"/>
    <property type="match status" value="1"/>
</dbReference>
<evidence type="ECO:0000256" key="3">
    <source>
        <dbReference type="ARBA" id="ARBA00022679"/>
    </source>
</evidence>
<keyword evidence="2 4" id="KW-0489">Methyltransferase</keyword>
<proteinExistence type="inferred from homology"/>
<dbReference type="SUPFAM" id="SSF53335">
    <property type="entry name" value="S-adenosyl-L-methionine-dependent methyltransferases"/>
    <property type="match status" value="1"/>
</dbReference>